<protein>
    <submittedName>
        <fullName evidence="2">Uncharacterized protein</fullName>
    </submittedName>
</protein>
<accession>A0A0E9UPU1</accession>
<reference evidence="2" key="2">
    <citation type="journal article" date="2015" name="Fish Shellfish Immunol.">
        <title>Early steps in the European eel (Anguilla anguilla)-Vibrio vulnificus interaction in the gills: Role of the RtxA13 toxin.</title>
        <authorList>
            <person name="Callol A."/>
            <person name="Pajuelo D."/>
            <person name="Ebbesson L."/>
            <person name="Teles M."/>
            <person name="MacKenzie S."/>
            <person name="Amaro C."/>
        </authorList>
    </citation>
    <scope>NUCLEOTIDE SEQUENCE</scope>
</reference>
<name>A0A0E9UPU1_ANGAN</name>
<reference evidence="2" key="1">
    <citation type="submission" date="2014-11" db="EMBL/GenBank/DDBJ databases">
        <authorList>
            <person name="Amaro Gonzalez C."/>
        </authorList>
    </citation>
    <scope>NUCLEOTIDE SEQUENCE</scope>
</reference>
<proteinExistence type="predicted"/>
<feature type="compositionally biased region" description="Basic and acidic residues" evidence="1">
    <location>
        <begin position="1"/>
        <end position="16"/>
    </location>
</feature>
<organism evidence="2">
    <name type="scientific">Anguilla anguilla</name>
    <name type="common">European freshwater eel</name>
    <name type="synonym">Muraena anguilla</name>
    <dbReference type="NCBI Taxonomy" id="7936"/>
    <lineage>
        <taxon>Eukaryota</taxon>
        <taxon>Metazoa</taxon>
        <taxon>Chordata</taxon>
        <taxon>Craniata</taxon>
        <taxon>Vertebrata</taxon>
        <taxon>Euteleostomi</taxon>
        <taxon>Actinopterygii</taxon>
        <taxon>Neopterygii</taxon>
        <taxon>Teleostei</taxon>
        <taxon>Anguilliformes</taxon>
        <taxon>Anguillidae</taxon>
        <taxon>Anguilla</taxon>
    </lineage>
</organism>
<dbReference type="EMBL" id="GBXM01040760">
    <property type="protein sequence ID" value="JAH67817.1"/>
    <property type="molecule type" value="Transcribed_RNA"/>
</dbReference>
<evidence type="ECO:0000256" key="1">
    <source>
        <dbReference type="SAM" id="MobiDB-lite"/>
    </source>
</evidence>
<dbReference type="AlphaFoldDB" id="A0A0E9UPU1"/>
<evidence type="ECO:0000313" key="2">
    <source>
        <dbReference type="EMBL" id="JAH67817.1"/>
    </source>
</evidence>
<feature type="region of interest" description="Disordered" evidence="1">
    <location>
        <begin position="1"/>
        <end position="25"/>
    </location>
</feature>
<sequence>MFSERTRGVSSREQHAAQRHRNTKANATMQTAYKLAKCSPLFSFLNFY</sequence>